<evidence type="ECO:0000313" key="2">
    <source>
        <dbReference type="EMBL" id="OAU94691.1"/>
    </source>
</evidence>
<sequence length="289" mass="33082">MDNTQTTHLSSQLPNAQMMKNGNDTTFYHTDKTQTDTMIFENQLDAKDSGSWFNESLLLSWQQTFGNIKHGYVKAADNLVDELLVTLTQKQVNDALYKFVTKNVGLLHNLKLDIHDGWLRLTCTVDIMGLYTTVASNFELVHLQLDRHTQRLVLKQIGDTDVIELHSKQWYKAPAARLGVSLYRALLRKDPLPFILNKIKIKGIPFTEHKGNVIYLEIGRWLKNSDMIMKNLKKAQVNDGHLKAQQLLLKVQPNFGDILSFGDPDADIITEKDNPKHQEENNRKSEAEN</sequence>
<feature type="region of interest" description="Disordered" evidence="1">
    <location>
        <begin position="1"/>
        <end position="20"/>
    </location>
</feature>
<evidence type="ECO:0000313" key="3">
    <source>
        <dbReference type="Proteomes" id="UP000078228"/>
    </source>
</evidence>
<gene>
    <name evidence="2" type="ORF">AO384_2048</name>
</gene>
<dbReference type="OrthoDB" id="6656383at2"/>
<keyword evidence="3" id="KW-1185">Reference proteome</keyword>
<feature type="region of interest" description="Disordered" evidence="1">
    <location>
        <begin position="267"/>
        <end position="289"/>
    </location>
</feature>
<comment type="caution">
    <text evidence="2">The sequence shown here is derived from an EMBL/GenBank/DDBJ whole genome shotgun (WGS) entry which is preliminary data.</text>
</comment>
<dbReference type="eggNOG" id="ENOG5032NAH">
    <property type="taxonomic scope" value="Bacteria"/>
</dbReference>
<accession>A0A198UE46</accession>
<feature type="compositionally biased region" description="Basic and acidic residues" evidence="1">
    <location>
        <begin position="269"/>
        <end position="289"/>
    </location>
</feature>
<dbReference type="AlphaFoldDB" id="A0A198UE46"/>
<protein>
    <submittedName>
        <fullName evidence="2">Uncharacterized protein</fullName>
    </submittedName>
</protein>
<dbReference type="RefSeq" id="WP_064610642.1">
    <property type="nucleotide sequence ID" value="NZ_LXHB01000046.1"/>
</dbReference>
<dbReference type="Proteomes" id="UP000078228">
    <property type="component" value="Unassembled WGS sequence"/>
</dbReference>
<dbReference type="PATRIC" id="fig|480.237.peg.238"/>
<dbReference type="EMBL" id="LXHC01000028">
    <property type="protein sequence ID" value="OAU94691.1"/>
    <property type="molecule type" value="Genomic_DNA"/>
</dbReference>
<reference evidence="2 3" key="1">
    <citation type="journal article" date="2016" name="Genome Biol. Evol.">
        <title>Comparative Genomic Analyses of the Moraxella catarrhalis Serosensitive and Seroresistant Lineages Demonstrate Their Independent Evolution.</title>
        <authorList>
            <person name="Earl J.P."/>
            <person name="de Vries S.P."/>
            <person name="Ahmed A."/>
            <person name="Powell E."/>
            <person name="Schultz M.P."/>
            <person name="Hermans P.W."/>
            <person name="Hill D.J."/>
            <person name="Zhou Z."/>
            <person name="Constantinidou C.I."/>
            <person name="Hu F.Z."/>
            <person name="Bootsma H.J."/>
            <person name="Ehrlich G.D."/>
        </authorList>
    </citation>
    <scope>NUCLEOTIDE SEQUENCE [LARGE SCALE GENOMIC DNA]</scope>
    <source>
        <strain evidence="2 3">Z7542</strain>
    </source>
</reference>
<evidence type="ECO:0000256" key="1">
    <source>
        <dbReference type="SAM" id="MobiDB-lite"/>
    </source>
</evidence>
<name>A0A198UE46_MORCA</name>
<proteinExistence type="predicted"/>
<organism evidence="2 3">
    <name type="scientific">Moraxella catarrhalis</name>
    <name type="common">Branhamella catarrhalis</name>
    <dbReference type="NCBI Taxonomy" id="480"/>
    <lineage>
        <taxon>Bacteria</taxon>
        <taxon>Pseudomonadati</taxon>
        <taxon>Pseudomonadota</taxon>
        <taxon>Gammaproteobacteria</taxon>
        <taxon>Moraxellales</taxon>
        <taxon>Moraxellaceae</taxon>
        <taxon>Moraxella</taxon>
    </lineage>
</organism>